<gene>
    <name evidence="3" type="ORF">SAMN00777080_2222</name>
</gene>
<dbReference type="GO" id="GO:0008237">
    <property type="term" value="F:metallopeptidase activity"/>
    <property type="evidence" value="ECO:0007669"/>
    <property type="project" value="UniProtKB-KW"/>
</dbReference>
<feature type="domain" description="Peptidase M61 N-terminal" evidence="2">
    <location>
        <begin position="7"/>
        <end position="110"/>
    </location>
</feature>
<reference evidence="4" key="1">
    <citation type="submission" date="2017-04" db="EMBL/GenBank/DDBJ databases">
        <authorList>
            <person name="Varghese N."/>
            <person name="Submissions S."/>
        </authorList>
    </citation>
    <scope>NUCLEOTIDE SEQUENCE [LARGE SCALE GENOMIC DNA]</scope>
    <source>
        <strain evidence="4">DSM 16537</strain>
    </source>
</reference>
<dbReference type="OrthoDB" id="9778516at2"/>
<dbReference type="Proteomes" id="UP000192333">
    <property type="component" value="Chromosome I"/>
</dbReference>
<dbReference type="InterPro" id="IPR007963">
    <property type="entry name" value="Peptidase_M61_catalytic"/>
</dbReference>
<feature type="domain" description="Peptidase M61 catalytic" evidence="1">
    <location>
        <begin position="204"/>
        <end position="317"/>
    </location>
</feature>
<evidence type="ECO:0000313" key="4">
    <source>
        <dbReference type="Proteomes" id="UP000192333"/>
    </source>
</evidence>
<dbReference type="InterPro" id="IPR027268">
    <property type="entry name" value="Peptidase_M4/M1_CTD_sf"/>
</dbReference>
<evidence type="ECO:0000259" key="1">
    <source>
        <dbReference type="Pfam" id="PF05299"/>
    </source>
</evidence>
<dbReference type="EMBL" id="LT838813">
    <property type="protein sequence ID" value="SMD43622.1"/>
    <property type="molecule type" value="Genomic_DNA"/>
</dbReference>
<evidence type="ECO:0000259" key="2">
    <source>
        <dbReference type="Pfam" id="PF17899"/>
    </source>
</evidence>
<keyword evidence="4" id="KW-1185">Reference proteome</keyword>
<dbReference type="AlphaFoldDB" id="A0A1W2H4T1"/>
<dbReference type="Gene3D" id="1.10.390.10">
    <property type="entry name" value="Neutral Protease Domain 2"/>
    <property type="match status" value="1"/>
</dbReference>
<keyword evidence="3" id="KW-0378">Hydrolase</keyword>
<sequence>MKFQEEDFLWRKSSKDLWEFQTKSQGIYEVHYEYYCSKMDAGGCWSDDRQLYLNFSNFIFDIQERKSEQIQIRIELEKNCYVATSLPELSQHFWEAENFQHLMDSPLLASPDLKYDSYKVGNSTFHLWFNGEIHFDLADLKSTFKAFTKNQIEAYGDFSSKDYHFIIQLLPYRHYHGVEHRDSTVITFGPAESLKDKTQMDELVGVSSHELYHYWNVCRIRPKGILPYDLSKEVYLEEGLVMEGVTTYMGDHYLLKSGYFNLEEYLLILQKQIQKEFDSFGWQHQSIVQSSFDLWLDGYKAGIPEKKVSIYNRGALISLCLDLILTSFESSLEKVMKDMWIQFGKAEIGYCLKDFEKLVILHSRDKAFIKSFFQNFVYGEKDLLPLLKNLLADINIEILENFENNDLLHFFGIRKEDSGIITQLHPDSEAYTILMKNDRILEYVDNTTADQVNLKIERLGKIININIIKSQKMFFPKFTLLTKKNPKSTLSVLIGK</sequence>
<organism evidence="3 4">
    <name type="scientific">Aquiflexum balticum DSM 16537</name>
    <dbReference type="NCBI Taxonomy" id="758820"/>
    <lineage>
        <taxon>Bacteria</taxon>
        <taxon>Pseudomonadati</taxon>
        <taxon>Bacteroidota</taxon>
        <taxon>Cytophagia</taxon>
        <taxon>Cytophagales</taxon>
        <taxon>Cyclobacteriaceae</taxon>
        <taxon>Aquiflexum</taxon>
    </lineage>
</organism>
<name>A0A1W2H4T1_9BACT</name>
<protein>
    <submittedName>
        <fullName evidence="3">Predicted metalloprotease, contains C-terminal PDZ domain</fullName>
    </submittedName>
</protein>
<dbReference type="Pfam" id="PF17899">
    <property type="entry name" value="Peptidase_M61_N"/>
    <property type="match status" value="1"/>
</dbReference>
<keyword evidence="3" id="KW-0645">Protease</keyword>
<keyword evidence="3" id="KW-0482">Metalloprotease</keyword>
<dbReference type="InterPro" id="IPR040756">
    <property type="entry name" value="Peptidase_M61_N"/>
</dbReference>
<dbReference type="Gene3D" id="2.60.40.3650">
    <property type="match status" value="1"/>
</dbReference>
<accession>A0A1W2H4T1</accession>
<dbReference type="Pfam" id="PF05299">
    <property type="entry name" value="Peptidase_M61"/>
    <property type="match status" value="1"/>
</dbReference>
<evidence type="ECO:0000313" key="3">
    <source>
        <dbReference type="EMBL" id="SMD43622.1"/>
    </source>
</evidence>
<proteinExistence type="predicted"/>
<dbReference type="GO" id="GO:0006508">
    <property type="term" value="P:proteolysis"/>
    <property type="evidence" value="ECO:0007669"/>
    <property type="project" value="UniProtKB-KW"/>
</dbReference>
<dbReference type="STRING" id="758820.SAMN00777080_2222"/>